<dbReference type="InterPro" id="IPR036078">
    <property type="entry name" value="Spo11/TopoVI_A_sf"/>
</dbReference>
<dbReference type="EMBL" id="AJIL01002519">
    <property type="protein sequence ID" value="KNE88288.1"/>
    <property type="molecule type" value="Genomic_DNA"/>
</dbReference>
<evidence type="ECO:0000313" key="3">
    <source>
        <dbReference type="Proteomes" id="UP000054564"/>
    </source>
</evidence>
<dbReference type="InterPro" id="IPR034136">
    <property type="entry name" value="TOPRIM_Topo6A/Spo11"/>
</dbReference>
<accession>A0A0L0UMN2</accession>
<dbReference type="GO" id="GO:0005694">
    <property type="term" value="C:chromosome"/>
    <property type="evidence" value="ECO:0007669"/>
    <property type="project" value="InterPro"/>
</dbReference>
<name>A0A0L0UMN2_9BASI</name>
<comment type="caution">
    <text evidence="2">The sequence shown here is derived from an EMBL/GenBank/DDBJ whole genome shotgun (WGS) entry which is preliminary data.</text>
</comment>
<gene>
    <name evidence="2" type="ORF">PSTG_18312</name>
</gene>
<keyword evidence="3" id="KW-1185">Reference proteome</keyword>
<organism evidence="2 3">
    <name type="scientific">Puccinia striiformis f. sp. tritici PST-78</name>
    <dbReference type="NCBI Taxonomy" id="1165861"/>
    <lineage>
        <taxon>Eukaryota</taxon>
        <taxon>Fungi</taxon>
        <taxon>Dikarya</taxon>
        <taxon>Basidiomycota</taxon>
        <taxon>Pucciniomycotina</taxon>
        <taxon>Pucciniomycetes</taxon>
        <taxon>Pucciniales</taxon>
        <taxon>Pucciniaceae</taxon>
        <taxon>Puccinia</taxon>
    </lineage>
</organism>
<feature type="domain" description="Topoisomerase 6 subunit A/Spo11 TOPRIM" evidence="1">
    <location>
        <begin position="29"/>
        <end position="113"/>
    </location>
</feature>
<evidence type="ECO:0000313" key="2">
    <source>
        <dbReference type="EMBL" id="KNE88288.1"/>
    </source>
</evidence>
<dbReference type="Gene3D" id="3.40.1360.10">
    <property type="match status" value="1"/>
</dbReference>
<evidence type="ECO:0000259" key="1">
    <source>
        <dbReference type="Pfam" id="PF21180"/>
    </source>
</evidence>
<dbReference type="Proteomes" id="UP000054564">
    <property type="component" value="Unassembled WGS sequence"/>
</dbReference>
<sequence length="114" mass="12574">MYAANKLIPQALMRQIIGMSPELEDSLGKMILLCTKGSPDYNLQGLINILSNLKHHDVVERNVPIPLLFDCDPAGFQHIGTIKYNSPDGIKRKVKDVDTPPAIIIGLVPSEARK</sequence>
<dbReference type="GO" id="GO:0003677">
    <property type="term" value="F:DNA binding"/>
    <property type="evidence" value="ECO:0007669"/>
    <property type="project" value="InterPro"/>
</dbReference>
<reference evidence="3" key="1">
    <citation type="submission" date="2014-03" db="EMBL/GenBank/DDBJ databases">
        <title>The Genome Sequence of Puccinia striiformis f. sp. tritici PST-78.</title>
        <authorList>
            <consortium name="The Broad Institute Genome Sequencing Platform"/>
            <person name="Cuomo C."/>
            <person name="Hulbert S."/>
            <person name="Chen X."/>
            <person name="Walker B."/>
            <person name="Young S.K."/>
            <person name="Zeng Q."/>
            <person name="Gargeya S."/>
            <person name="Fitzgerald M."/>
            <person name="Haas B."/>
            <person name="Abouelleil A."/>
            <person name="Alvarado L."/>
            <person name="Arachchi H.M."/>
            <person name="Berlin A.M."/>
            <person name="Chapman S.B."/>
            <person name="Goldberg J."/>
            <person name="Griggs A."/>
            <person name="Gujja S."/>
            <person name="Hansen M."/>
            <person name="Howarth C."/>
            <person name="Imamovic A."/>
            <person name="Larimer J."/>
            <person name="McCowan C."/>
            <person name="Montmayeur A."/>
            <person name="Murphy C."/>
            <person name="Neiman D."/>
            <person name="Pearson M."/>
            <person name="Priest M."/>
            <person name="Roberts A."/>
            <person name="Saif S."/>
            <person name="Shea T."/>
            <person name="Sisk P."/>
            <person name="Sykes S."/>
            <person name="Wortman J."/>
            <person name="Nusbaum C."/>
            <person name="Birren B."/>
        </authorList>
    </citation>
    <scope>NUCLEOTIDE SEQUENCE [LARGE SCALE GENOMIC DNA]</scope>
    <source>
        <strain evidence="3">race PST-78</strain>
    </source>
</reference>
<proteinExistence type="predicted"/>
<dbReference type="SUPFAM" id="SSF56726">
    <property type="entry name" value="DNA topoisomerase IV, alpha subunit"/>
    <property type="match status" value="1"/>
</dbReference>
<dbReference type="AlphaFoldDB" id="A0A0L0UMN2"/>
<protein>
    <recommendedName>
        <fullName evidence="1">Topoisomerase 6 subunit A/Spo11 TOPRIM domain-containing protein</fullName>
    </recommendedName>
</protein>
<dbReference type="Pfam" id="PF21180">
    <property type="entry name" value="TOP6A-Spo11_Toprim"/>
    <property type="match status" value="1"/>
</dbReference>